<evidence type="ECO:0000256" key="1">
    <source>
        <dbReference type="ARBA" id="ARBA00022737"/>
    </source>
</evidence>
<keyword evidence="1" id="KW-0677">Repeat</keyword>
<dbReference type="InterPro" id="IPR046960">
    <property type="entry name" value="PPR_At4g14850-like_plant"/>
</dbReference>
<dbReference type="Gene3D" id="1.25.40.10">
    <property type="entry name" value="Tetratricopeptide repeat domain"/>
    <property type="match status" value="3"/>
</dbReference>
<dbReference type="InterPro" id="IPR011990">
    <property type="entry name" value="TPR-like_helical_dom_sf"/>
</dbReference>
<dbReference type="InterPro" id="IPR002885">
    <property type="entry name" value="PPR_rpt"/>
</dbReference>
<dbReference type="PANTHER" id="PTHR47926">
    <property type="entry name" value="PENTATRICOPEPTIDE REPEAT-CONTAINING PROTEIN"/>
    <property type="match status" value="1"/>
</dbReference>
<organism evidence="4 5">
    <name type="scientific">Apostasia shenzhenica</name>
    <dbReference type="NCBI Taxonomy" id="1088818"/>
    <lineage>
        <taxon>Eukaryota</taxon>
        <taxon>Viridiplantae</taxon>
        <taxon>Streptophyta</taxon>
        <taxon>Embryophyta</taxon>
        <taxon>Tracheophyta</taxon>
        <taxon>Spermatophyta</taxon>
        <taxon>Magnoliopsida</taxon>
        <taxon>Liliopsida</taxon>
        <taxon>Asparagales</taxon>
        <taxon>Orchidaceae</taxon>
        <taxon>Apostasioideae</taxon>
        <taxon>Apostasia</taxon>
    </lineage>
</organism>
<feature type="repeat" description="PPR" evidence="2">
    <location>
        <begin position="320"/>
        <end position="354"/>
    </location>
</feature>
<dbReference type="Pfam" id="PF20430">
    <property type="entry name" value="Eplus_motif"/>
    <property type="match status" value="1"/>
</dbReference>
<dbReference type="GO" id="GO:0016787">
    <property type="term" value="F:hydrolase activity"/>
    <property type="evidence" value="ECO:0007669"/>
    <property type="project" value="UniProtKB-KW"/>
</dbReference>
<keyword evidence="5" id="KW-1185">Reference proteome</keyword>
<reference evidence="4 5" key="1">
    <citation type="journal article" date="2017" name="Nature">
        <title>The Apostasia genome and the evolution of orchids.</title>
        <authorList>
            <person name="Zhang G.Q."/>
            <person name="Liu K.W."/>
            <person name="Li Z."/>
            <person name="Lohaus R."/>
            <person name="Hsiao Y.Y."/>
            <person name="Niu S.C."/>
            <person name="Wang J.Y."/>
            <person name="Lin Y.C."/>
            <person name="Xu Q."/>
            <person name="Chen L.J."/>
            <person name="Yoshida K."/>
            <person name="Fujiwara S."/>
            <person name="Wang Z.W."/>
            <person name="Zhang Y.Q."/>
            <person name="Mitsuda N."/>
            <person name="Wang M."/>
            <person name="Liu G.H."/>
            <person name="Pecoraro L."/>
            <person name="Huang H.X."/>
            <person name="Xiao X.J."/>
            <person name="Lin M."/>
            <person name="Wu X.Y."/>
            <person name="Wu W.L."/>
            <person name="Chen Y.Y."/>
            <person name="Chang S.B."/>
            <person name="Sakamoto S."/>
            <person name="Ohme-Takagi M."/>
            <person name="Yagi M."/>
            <person name="Zeng S.J."/>
            <person name="Shen C.Y."/>
            <person name="Yeh C.M."/>
            <person name="Luo Y.B."/>
            <person name="Tsai W.C."/>
            <person name="Van de Peer Y."/>
            <person name="Liu Z.J."/>
        </authorList>
    </citation>
    <scope>NUCLEOTIDE SEQUENCE [LARGE SCALE GENOMIC DNA]</scope>
    <source>
        <strain evidence="5">cv. Shenzhen</strain>
        <tissue evidence="4">Stem</tissue>
    </source>
</reference>
<evidence type="ECO:0000313" key="5">
    <source>
        <dbReference type="Proteomes" id="UP000236161"/>
    </source>
</evidence>
<dbReference type="GO" id="GO:0009451">
    <property type="term" value="P:RNA modification"/>
    <property type="evidence" value="ECO:0007669"/>
    <property type="project" value="InterPro"/>
</dbReference>
<dbReference type="GO" id="GO:0003723">
    <property type="term" value="F:RNA binding"/>
    <property type="evidence" value="ECO:0007669"/>
    <property type="project" value="InterPro"/>
</dbReference>
<accession>A0A2H9ZTT2</accession>
<dbReference type="InterPro" id="IPR032867">
    <property type="entry name" value="DYW_dom"/>
</dbReference>
<dbReference type="EC" id="3.6.1.-" evidence="4"/>
<gene>
    <name evidence="4" type="primary">PCMP-H38</name>
    <name evidence="4" type="ORF">AXF42_Ash019683</name>
</gene>
<feature type="repeat" description="PPR" evidence="2">
    <location>
        <begin position="188"/>
        <end position="218"/>
    </location>
</feature>
<dbReference type="GO" id="GO:0008270">
    <property type="term" value="F:zinc ion binding"/>
    <property type="evidence" value="ECO:0007669"/>
    <property type="project" value="InterPro"/>
</dbReference>
<keyword evidence="4" id="KW-0378">Hydrolase</keyword>
<proteinExistence type="predicted"/>
<dbReference type="Pfam" id="PF14432">
    <property type="entry name" value="DYW_deaminase"/>
    <property type="match status" value="1"/>
</dbReference>
<dbReference type="AlphaFoldDB" id="A0A2H9ZTT2"/>
<dbReference type="FunFam" id="1.25.40.10:FF:000348">
    <property type="entry name" value="Pentatricopeptide repeat-containing protein chloroplastic"/>
    <property type="match status" value="1"/>
</dbReference>
<dbReference type="Proteomes" id="UP000236161">
    <property type="component" value="Unassembled WGS sequence"/>
</dbReference>
<dbReference type="PROSITE" id="PS51375">
    <property type="entry name" value="PPR"/>
    <property type="match status" value="3"/>
</dbReference>
<dbReference type="EMBL" id="KZ454055">
    <property type="protein sequence ID" value="PKA46700.1"/>
    <property type="molecule type" value="Genomic_DNA"/>
</dbReference>
<dbReference type="Pfam" id="PF20431">
    <property type="entry name" value="E_motif"/>
    <property type="match status" value="1"/>
</dbReference>
<evidence type="ECO:0000256" key="2">
    <source>
        <dbReference type="PROSITE-ProRule" id="PRU00708"/>
    </source>
</evidence>
<dbReference type="PANTHER" id="PTHR47926:SF436">
    <property type="entry name" value="PENTATRICOPEPTIDE REPEAT-CONTAINING PROTEIN ELI1, CHLOROPLASTIC-LIKE ISOFORM X2"/>
    <property type="match status" value="1"/>
</dbReference>
<sequence length="627" mass="69840">MHQMALPKPPPWAPPPELVSRHPALRHLLSCNSMPHLRQIHALAITTGAACDNLAAARILSFSALSPTGSLTYARRFFAATAKADAFMFNILLRAYASLSNPAEAVVFFAEALESSRISRPGHRTLALVLKAASDTGALAVGKMLHGMAVKLALAADVSVQNFLVRMYSSFRLIEPARLVFDGISDFDEASKNIMIGGFLKCGLFDDARQMFDEMPQKGVISWSVMINGFVQSSQFRGALELFREMLRREIDPNESVYVNVFSACAHLGSVEQGRWVENYMRKKGFVVTVRIGTALIDMYLKCGCVEKAFDVFNSMERKNSLTWSAMIGGLAVNGHGEDSLMLFSLMEAAGIQPNEVTFVGVLNACSHSKLIDEGVRHFDSMTKVYGILPNVQHYCCLVDLYGRAGLLEKAEDVIRKMPMEPNIAVWGSLLNSCRIHGNIDLGEKVGRKLMELEPDNSGRYILLSNIFAAKGKWEEVGELRKIMKERGVVKIPGSSFIDVKGDVHEFIAGDSFHPQKAEIYAKLEEMSSKMKLDGYIPRTEQVLIDMEEEEKQTALHHHSEKLALAFGLIGCETGMVLRITKNLRVCDDCHLVMKLISKIYGREIVVRDRSRFHHFRDGSCSCSDYW</sequence>
<feature type="repeat" description="PPR" evidence="2">
    <location>
        <begin position="219"/>
        <end position="253"/>
    </location>
</feature>
<dbReference type="FunFam" id="1.25.40.10:FF:000184">
    <property type="entry name" value="Pentatricopeptide repeat-containing protein, chloroplastic"/>
    <property type="match status" value="1"/>
</dbReference>
<evidence type="ECO:0000313" key="4">
    <source>
        <dbReference type="EMBL" id="PKA46700.1"/>
    </source>
</evidence>
<protein>
    <submittedName>
        <fullName evidence="4">Pentatricopeptide repeat-containing protein</fullName>
        <ecNumber evidence="4">3.6.1.-</ecNumber>
    </submittedName>
</protein>
<dbReference type="InterPro" id="IPR046848">
    <property type="entry name" value="E_motif"/>
</dbReference>
<dbReference type="NCBIfam" id="TIGR00756">
    <property type="entry name" value="PPR"/>
    <property type="match status" value="5"/>
</dbReference>
<dbReference type="InterPro" id="IPR046849">
    <property type="entry name" value="E2_motif"/>
</dbReference>
<evidence type="ECO:0000259" key="3">
    <source>
        <dbReference type="Pfam" id="PF14432"/>
    </source>
</evidence>
<dbReference type="Pfam" id="PF13041">
    <property type="entry name" value="PPR_2"/>
    <property type="match status" value="2"/>
</dbReference>
<name>A0A2H9ZTT2_9ASPA</name>
<dbReference type="Pfam" id="PF01535">
    <property type="entry name" value="PPR"/>
    <property type="match status" value="2"/>
</dbReference>
<dbReference type="OrthoDB" id="185373at2759"/>
<feature type="domain" description="DYW" evidence="3">
    <location>
        <begin position="535"/>
        <end position="627"/>
    </location>
</feature>